<keyword evidence="9" id="KW-1185">Reference proteome</keyword>
<comment type="similarity">
    <text evidence="2">Belongs to the UPF0324 family.</text>
</comment>
<evidence type="ECO:0000256" key="1">
    <source>
        <dbReference type="ARBA" id="ARBA00004651"/>
    </source>
</evidence>
<feature type="transmembrane region" description="Helical" evidence="7">
    <location>
        <begin position="135"/>
        <end position="156"/>
    </location>
</feature>
<feature type="transmembrane region" description="Helical" evidence="7">
    <location>
        <begin position="76"/>
        <end position="98"/>
    </location>
</feature>
<evidence type="ECO:0000256" key="6">
    <source>
        <dbReference type="ARBA" id="ARBA00023136"/>
    </source>
</evidence>
<feature type="transmembrane region" description="Helical" evidence="7">
    <location>
        <begin position="229"/>
        <end position="247"/>
    </location>
</feature>
<dbReference type="Pfam" id="PF03601">
    <property type="entry name" value="Cons_hypoth698"/>
    <property type="match status" value="1"/>
</dbReference>
<dbReference type="AlphaFoldDB" id="A0A840AD81"/>
<accession>A0A840AD81</accession>
<feature type="transmembrane region" description="Helical" evidence="7">
    <location>
        <begin position="287"/>
        <end position="305"/>
    </location>
</feature>
<evidence type="ECO:0000256" key="5">
    <source>
        <dbReference type="ARBA" id="ARBA00022989"/>
    </source>
</evidence>
<feature type="transmembrane region" description="Helical" evidence="7">
    <location>
        <begin position="20"/>
        <end position="38"/>
    </location>
</feature>
<dbReference type="PANTHER" id="PTHR30106">
    <property type="entry name" value="INNER MEMBRANE PROTEIN YEIH-RELATED"/>
    <property type="match status" value="1"/>
</dbReference>
<gene>
    <name evidence="8" type="ORF">GGQ83_001880</name>
</gene>
<evidence type="ECO:0000313" key="8">
    <source>
        <dbReference type="EMBL" id="MBB3898443.1"/>
    </source>
</evidence>
<evidence type="ECO:0000313" key="9">
    <source>
        <dbReference type="Proteomes" id="UP000553193"/>
    </source>
</evidence>
<dbReference type="GO" id="GO:0005886">
    <property type="term" value="C:plasma membrane"/>
    <property type="evidence" value="ECO:0007669"/>
    <property type="project" value="UniProtKB-SubCell"/>
</dbReference>
<dbReference type="EMBL" id="JACIDJ010000002">
    <property type="protein sequence ID" value="MBB3898443.1"/>
    <property type="molecule type" value="Genomic_DNA"/>
</dbReference>
<keyword evidence="6 7" id="KW-0472">Membrane</keyword>
<evidence type="ECO:0000256" key="3">
    <source>
        <dbReference type="ARBA" id="ARBA00022475"/>
    </source>
</evidence>
<evidence type="ECO:0000256" key="4">
    <source>
        <dbReference type="ARBA" id="ARBA00022692"/>
    </source>
</evidence>
<sequence length="342" mass="34667">MAAPTTASPTGQSFPDKLRSLAPGLALCFGIAIIAITLRNMTGVAALNAVVVALILGVGLGAVIGRPASLKPGIGYAVRPILRAAIVLLGLQLTLGMLWALGPGALVLALVVVAATLPFTIWLGRVMGVDPGLSMLIGTGTAICGASAIVAANQVVRGREEDVTYSLAVITLCGTVALVVFPYLGELLGLSARVYGLWAGAAIHEVVQAVGAAAAGGEEASQSGTVMKLARVFLLAPAILALGWWVARRQHADAAKVKAPVPWFAFGFLALVALGSTGLVPQFAVDASRFLVPLMLAASVAALGLQTDLRALHARGAAPLLLGIASTLFITTLALLGVLLIG</sequence>
<keyword evidence="3" id="KW-1003">Cell membrane</keyword>
<evidence type="ECO:0000256" key="2">
    <source>
        <dbReference type="ARBA" id="ARBA00007977"/>
    </source>
</evidence>
<dbReference type="RefSeq" id="WP_184383504.1">
    <property type="nucleotide sequence ID" value="NZ_JACIDJ010000002.1"/>
</dbReference>
<protein>
    <submittedName>
        <fullName evidence="8">Putative integral membrane protein (TIGR00698 family)</fullName>
    </submittedName>
</protein>
<dbReference type="Proteomes" id="UP000553193">
    <property type="component" value="Unassembled WGS sequence"/>
</dbReference>
<feature type="transmembrane region" description="Helical" evidence="7">
    <location>
        <begin position="105"/>
        <end position="123"/>
    </location>
</feature>
<dbReference type="PANTHER" id="PTHR30106:SF2">
    <property type="entry name" value="UPF0324 INNER MEMBRANE PROTEIN YEIH"/>
    <property type="match status" value="1"/>
</dbReference>
<reference evidence="8 9" key="1">
    <citation type="submission" date="2020-08" db="EMBL/GenBank/DDBJ databases">
        <title>Genomic Encyclopedia of Type Strains, Phase IV (KMG-IV): sequencing the most valuable type-strain genomes for metagenomic binning, comparative biology and taxonomic classification.</title>
        <authorList>
            <person name="Goeker M."/>
        </authorList>
    </citation>
    <scope>NUCLEOTIDE SEQUENCE [LARGE SCALE GENOMIC DNA]</scope>
    <source>
        <strain evidence="8 9">DSM 19979</strain>
    </source>
</reference>
<dbReference type="InterPro" id="IPR018383">
    <property type="entry name" value="UPF0324_pro"/>
</dbReference>
<feature type="transmembrane region" description="Helical" evidence="7">
    <location>
        <begin position="317"/>
        <end position="341"/>
    </location>
</feature>
<proteinExistence type="inferred from homology"/>
<feature type="transmembrane region" description="Helical" evidence="7">
    <location>
        <begin position="163"/>
        <end position="184"/>
    </location>
</feature>
<name>A0A840AD81_9PROT</name>
<keyword evidence="4 7" id="KW-0812">Transmembrane</keyword>
<keyword evidence="5 7" id="KW-1133">Transmembrane helix</keyword>
<evidence type="ECO:0000256" key="7">
    <source>
        <dbReference type="SAM" id="Phobius"/>
    </source>
</evidence>
<feature type="transmembrane region" description="Helical" evidence="7">
    <location>
        <begin position="45"/>
        <end position="64"/>
    </location>
</feature>
<organism evidence="8 9">
    <name type="scientific">Roseococcus suduntuyensis</name>
    <dbReference type="NCBI Taxonomy" id="455361"/>
    <lineage>
        <taxon>Bacteria</taxon>
        <taxon>Pseudomonadati</taxon>
        <taxon>Pseudomonadota</taxon>
        <taxon>Alphaproteobacteria</taxon>
        <taxon>Acetobacterales</taxon>
        <taxon>Roseomonadaceae</taxon>
        <taxon>Roseococcus</taxon>
    </lineage>
</organism>
<comment type="caution">
    <text evidence="8">The sequence shown here is derived from an EMBL/GenBank/DDBJ whole genome shotgun (WGS) entry which is preliminary data.</text>
</comment>
<feature type="transmembrane region" description="Helical" evidence="7">
    <location>
        <begin position="259"/>
        <end position="281"/>
    </location>
</feature>
<comment type="subcellular location">
    <subcellularLocation>
        <location evidence="1">Cell membrane</location>
        <topology evidence="1">Multi-pass membrane protein</topology>
    </subcellularLocation>
</comment>